<keyword evidence="2" id="KW-0472">Membrane</keyword>
<evidence type="ECO:0000313" key="4">
    <source>
        <dbReference type="EMBL" id="CAJ0806194.1"/>
    </source>
</evidence>
<dbReference type="InterPro" id="IPR052521">
    <property type="entry name" value="Cell_div_SPOR-domain"/>
</dbReference>
<dbReference type="RefSeq" id="WP_316679719.1">
    <property type="nucleotide sequence ID" value="NZ_CATZLL010000001.1"/>
</dbReference>
<organism evidence="4 5">
    <name type="scientific">Ralstonia flaminis</name>
    <dbReference type="NCBI Taxonomy" id="3058597"/>
    <lineage>
        <taxon>Bacteria</taxon>
        <taxon>Pseudomonadati</taxon>
        <taxon>Pseudomonadota</taxon>
        <taxon>Betaproteobacteria</taxon>
        <taxon>Burkholderiales</taxon>
        <taxon>Burkholderiaceae</taxon>
        <taxon>Ralstonia</taxon>
    </lineage>
</organism>
<dbReference type="Pfam" id="PF05036">
    <property type="entry name" value="SPOR"/>
    <property type="match status" value="1"/>
</dbReference>
<feature type="region of interest" description="Disordered" evidence="1">
    <location>
        <begin position="1"/>
        <end position="66"/>
    </location>
</feature>
<keyword evidence="5" id="KW-1185">Reference proteome</keyword>
<sequence length="292" mass="30400">MGLFSIFSSRKNAEGERSRGAAGSAADVARDAVHESRTSSRASSNSRSRAARRTDDDDDGLDPELPQKQRARRRLIGAVVLVGAAVVVLPLVFDAKPRPVTDAVAVQIQGQPIDRGAKASTDEPKVASRRSAPRAPGSSADQPQALDQGEEVVASADAPSPSTPAPAPAPAQNTPSAKPTPPKTVASLTPPADSKPAAKPAQPTQQATASSADASGNKFVLLIGAFASEDRARNWLGKLKAEKIPGYIEHKKVPEKGDLALLRAGPFSDRAAAEAAQKRAEQIGLTPKLVQQ</sequence>
<dbReference type="EMBL" id="CATZLL010000001">
    <property type="protein sequence ID" value="CAJ0806194.1"/>
    <property type="molecule type" value="Genomic_DNA"/>
</dbReference>
<feature type="compositionally biased region" description="Basic and acidic residues" evidence="1">
    <location>
        <begin position="115"/>
        <end position="126"/>
    </location>
</feature>
<evidence type="ECO:0000256" key="2">
    <source>
        <dbReference type="SAM" id="Phobius"/>
    </source>
</evidence>
<comment type="caution">
    <text evidence="4">The sequence shown here is derived from an EMBL/GenBank/DDBJ whole genome shotgun (WGS) entry which is preliminary data.</text>
</comment>
<dbReference type="PANTHER" id="PTHR38687:SF1">
    <property type="entry name" value="CELL DIVISION PROTEIN DEDD"/>
    <property type="match status" value="1"/>
</dbReference>
<dbReference type="Gene3D" id="3.30.70.1070">
    <property type="entry name" value="Sporulation related repeat"/>
    <property type="match status" value="1"/>
</dbReference>
<protein>
    <recommendedName>
        <fullName evidence="3">SPOR domain-containing protein</fullName>
    </recommendedName>
</protein>
<reference evidence="4 5" key="1">
    <citation type="submission" date="2023-07" db="EMBL/GenBank/DDBJ databases">
        <authorList>
            <person name="Peeters C."/>
        </authorList>
    </citation>
    <scope>NUCLEOTIDE SEQUENCE [LARGE SCALE GENOMIC DNA]</scope>
    <source>
        <strain evidence="4 5">LMG 18101</strain>
    </source>
</reference>
<proteinExistence type="predicted"/>
<gene>
    <name evidence="4" type="ORF">LMG18101_00021</name>
</gene>
<feature type="compositionally biased region" description="Low complexity" evidence="1">
    <location>
        <begin position="39"/>
        <end position="48"/>
    </location>
</feature>
<feature type="transmembrane region" description="Helical" evidence="2">
    <location>
        <begin position="75"/>
        <end position="93"/>
    </location>
</feature>
<dbReference type="PANTHER" id="PTHR38687">
    <property type="entry name" value="CELL DIVISION PROTEIN DEDD-RELATED"/>
    <property type="match status" value="1"/>
</dbReference>
<name>A0ABN9JBZ0_9RALS</name>
<feature type="compositionally biased region" description="Basic and acidic residues" evidence="1">
    <location>
        <begin position="28"/>
        <end position="38"/>
    </location>
</feature>
<feature type="compositionally biased region" description="Low complexity" evidence="1">
    <location>
        <begin position="190"/>
        <end position="212"/>
    </location>
</feature>
<dbReference type="InterPro" id="IPR007730">
    <property type="entry name" value="SPOR-like_dom"/>
</dbReference>
<keyword evidence="2" id="KW-0812">Transmembrane</keyword>
<dbReference type="Proteomes" id="UP001189757">
    <property type="component" value="Unassembled WGS sequence"/>
</dbReference>
<feature type="region of interest" description="Disordered" evidence="1">
    <location>
        <begin position="114"/>
        <end position="214"/>
    </location>
</feature>
<feature type="compositionally biased region" description="Polar residues" evidence="1">
    <location>
        <begin position="1"/>
        <end position="10"/>
    </location>
</feature>
<dbReference type="SUPFAM" id="SSF110997">
    <property type="entry name" value="Sporulation related repeat"/>
    <property type="match status" value="1"/>
</dbReference>
<dbReference type="PROSITE" id="PS51724">
    <property type="entry name" value="SPOR"/>
    <property type="match status" value="1"/>
</dbReference>
<evidence type="ECO:0000313" key="5">
    <source>
        <dbReference type="Proteomes" id="UP001189757"/>
    </source>
</evidence>
<evidence type="ECO:0000256" key="1">
    <source>
        <dbReference type="SAM" id="MobiDB-lite"/>
    </source>
</evidence>
<accession>A0ABN9JBZ0</accession>
<evidence type="ECO:0000259" key="3">
    <source>
        <dbReference type="PROSITE" id="PS51724"/>
    </source>
</evidence>
<keyword evidence="2" id="KW-1133">Transmembrane helix</keyword>
<dbReference type="InterPro" id="IPR036680">
    <property type="entry name" value="SPOR-like_sf"/>
</dbReference>
<feature type="domain" description="SPOR" evidence="3">
    <location>
        <begin position="213"/>
        <end position="292"/>
    </location>
</feature>